<dbReference type="AlphaFoldDB" id="A0A2J6TQV1"/>
<feature type="region of interest" description="Disordered" evidence="1">
    <location>
        <begin position="28"/>
        <end position="53"/>
    </location>
</feature>
<sequence>MSPIPSRTLQALRSIRNSLSHRSVPRALLSGRHNPQHTHIRPPAIGTVSRSSRVKAVTEKQPRHLIRNSIAASVNVCLALIVVSSLSEFSTLALLSR</sequence>
<evidence type="ECO:0000313" key="2">
    <source>
        <dbReference type="EMBL" id="PMD65405.1"/>
    </source>
</evidence>
<accession>A0A2J6TQV1</accession>
<evidence type="ECO:0000256" key="1">
    <source>
        <dbReference type="SAM" id="MobiDB-lite"/>
    </source>
</evidence>
<gene>
    <name evidence="2" type="ORF">K444DRAFT_607965</name>
</gene>
<dbReference type="RefSeq" id="XP_024742309.1">
    <property type="nucleotide sequence ID" value="XM_024879274.1"/>
</dbReference>
<dbReference type="InParanoid" id="A0A2J6TQV1"/>
<name>A0A2J6TQV1_9HELO</name>
<keyword evidence="3" id="KW-1185">Reference proteome</keyword>
<dbReference type="Proteomes" id="UP000235371">
    <property type="component" value="Unassembled WGS sequence"/>
</dbReference>
<reference evidence="2 3" key="1">
    <citation type="submission" date="2016-04" db="EMBL/GenBank/DDBJ databases">
        <title>A degradative enzymes factory behind the ericoid mycorrhizal symbiosis.</title>
        <authorList>
            <consortium name="DOE Joint Genome Institute"/>
            <person name="Martino E."/>
            <person name="Morin E."/>
            <person name="Grelet G."/>
            <person name="Kuo A."/>
            <person name="Kohler A."/>
            <person name="Daghino S."/>
            <person name="Barry K."/>
            <person name="Choi C."/>
            <person name="Cichocki N."/>
            <person name="Clum A."/>
            <person name="Copeland A."/>
            <person name="Hainaut M."/>
            <person name="Haridas S."/>
            <person name="Labutti K."/>
            <person name="Lindquist E."/>
            <person name="Lipzen A."/>
            <person name="Khouja H.-R."/>
            <person name="Murat C."/>
            <person name="Ohm R."/>
            <person name="Olson A."/>
            <person name="Spatafora J."/>
            <person name="Veneault-Fourrey C."/>
            <person name="Henrissat B."/>
            <person name="Grigoriev I."/>
            <person name="Martin F."/>
            <person name="Perotto S."/>
        </authorList>
    </citation>
    <scope>NUCLEOTIDE SEQUENCE [LARGE SCALE GENOMIC DNA]</scope>
    <source>
        <strain evidence="2 3">E</strain>
    </source>
</reference>
<dbReference type="GeneID" id="36587351"/>
<proteinExistence type="predicted"/>
<protein>
    <submittedName>
        <fullName evidence="2">Uncharacterized protein</fullName>
    </submittedName>
</protein>
<dbReference type="EMBL" id="KZ613746">
    <property type="protein sequence ID" value="PMD65405.1"/>
    <property type="molecule type" value="Genomic_DNA"/>
</dbReference>
<organism evidence="2 3">
    <name type="scientific">Hyaloscypha bicolor E</name>
    <dbReference type="NCBI Taxonomy" id="1095630"/>
    <lineage>
        <taxon>Eukaryota</taxon>
        <taxon>Fungi</taxon>
        <taxon>Dikarya</taxon>
        <taxon>Ascomycota</taxon>
        <taxon>Pezizomycotina</taxon>
        <taxon>Leotiomycetes</taxon>
        <taxon>Helotiales</taxon>
        <taxon>Hyaloscyphaceae</taxon>
        <taxon>Hyaloscypha</taxon>
        <taxon>Hyaloscypha bicolor</taxon>
    </lineage>
</organism>
<evidence type="ECO:0000313" key="3">
    <source>
        <dbReference type="Proteomes" id="UP000235371"/>
    </source>
</evidence>